<dbReference type="SUPFAM" id="SSF53756">
    <property type="entry name" value="UDP-Glycosyltransferase/glycogen phosphorylase"/>
    <property type="match status" value="1"/>
</dbReference>
<accession>A0ABW3UZS6</accession>
<organism evidence="1 2">
    <name type="scientific">Pseudochrobactrum kiredjianiae</name>
    <dbReference type="NCBI Taxonomy" id="386305"/>
    <lineage>
        <taxon>Bacteria</taxon>
        <taxon>Pseudomonadati</taxon>
        <taxon>Pseudomonadota</taxon>
        <taxon>Alphaproteobacteria</taxon>
        <taxon>Hyphomicrobiales</taxon>
        <taxon>Brucellaceae</taxon>
        <taxon>Pseudochrobactrum</taxon>
    </lineage>
</organism>
<sequence>MAKIKENSIQNDTFKVIDALEINRHPLTPQLVIKSKGFIDQQKCNICDKADNNDTGVLMLSQFAHASRELNSALLVNPYENEFVSKAIHHRLIKPLEENDKSLVCELS</sequence>
<protein>
    <submittedName>
        <fullName evidence="1">Trehalose-6-phosphate synthase</fullName>
    </submittedName>
</protein>
<evidence type="ECO:0000313" key="1">
    <source>
        <dbReference type="EMBL" id="MFD1225872.1"/>
    </source>
</evidence>
<dbReference type="Proteomes" id="UP001597263">
    <property type="component" value="Unassembled WGS sequence"/>
</dbReference>
<evidence type="ECO:0000313" key="2">
    <source>
        <dbReference type="Proteomes" id="UP001597263"/>
    </source>
</evidence>
<keyword evidence="2" id="KW-1185">Reference proteome</keyword>
<dbReference type="RefSeq" id="WP_374807222.1">
    <property type="nucleotide sequence ID" value="NZ_JBHEEF010000015.1"/>
</dbReference>
<dbReference type="Pfam" id="PF00982">
    <property type="entry name" value="Glyco_transf_20"/>
    <property type="match status" value="1"/>
</dbReference>
<gene>
    <name evidence="1" type="ORF">ACFQ35_01575</name>
</gene>
<reference evidence="2" key="1">
    <citation type="journal article" date="2019" name="Int. J. Syst. Evol. Microbiol.">
        <title>The Global Catalogue of Microorganisms (GCM) 10K type strain sequencing project: providing services to taxonomists for standard genome sequencing and annotation.</title>
        <authorList>
            <consortium name="The Broad Institute Genomics Platform"/>
            <consortium name="The Broad Institute Genome Sequencing Center for Infectious Disease"/>
            <person name="Wu L."/>
            <person name="Ma J."/>
        </authorList>
    </citation>
    <scope>NUCLEOTIDE SEQUENCE [LARGE SCALE GENOMIC DNA]</scope>
    <source>
        <strain evidence="2">CCUG 49584</strain>
    </source>
</reference>
<comment type="caution">
    <text evidence="1">The sequence shown here is derived from an EMBL/GenBank/DDBJ whole genome shotgun (WGS) entry which is preliminary data.</text>
</comment>
<dbReference type="Gene3D" id="3.40.50.2000">
    <property type="entry name" value="Glycogen Phosphorylase B"/>
    <property type="match status" value="1"/>
</dbReference>
<proteinExistence type="predicted"/>
<name>A0ABW3UZS6_9HYPH</name>
<dbReference type="EMBL" id="JBHTMA010000004">
    <property type="protein sequence ID" value="MFD1225872.1"/>
    <property type="molecule type" value="Genomic_DNA"/>
</dbReference>
<dbReference type="InterPro" id="IPR001830">
    <property type="entry name" value="Glyco_trans_20"/>
</dbReference>